<proteinExistence type="predicted"/>
<evidence type="ECO:0000313" key="1">
    <source>
        <dbReference type="EMBL" id="WOH01058.1"/>
    </source>
</evidence>
<reference evidence="1" key="2">
    <citation type="submission" date="2022-03" db="EMBL/GenBank/DDBJ databases">
        <title>Draft title - Genomic analysis of global carrot germplasm unveils the trajectory of domestication and the origin of high carotenoid orange carrot.</title>
        <authorList>
            <person name="Iorizzo M."/>
            <person name="Ellison S."/>
            <person name="Senalik D."/>
            <person name="Macko-Podgorni A."/>
            <person name="Grzebelus D."/>
            <person name="Bostan H."/>
            <person name="Rolling W."/>
            <person name="Curaba J."/>
            <person name="Simon P."/>
        </authorList>
    </citation>
    <scope>NUCLEOTIDE SEQUENCE</scope>
    <source>
        <tissue evidence="1">Leaf</tissue>
    </source>
</reference>
<accession>A0A164YJ20</accession>
<reference evidence="1" key="1">
    <citation type="journal article" date="2016" name="Nat. Genet.">
        <title>A high-quality carrot genome assembly provides new insights into carotenoid accumulation and asterid genome evolution.</title>
        <authorList>
            <person name="Iorizzo M."/>
            <person name="Ellison S."/>
            <person name="Senalik D."/>
            <person name="Zeng P."/>
            <person name="Satapoomin P."/>
            <person name="Huang J."/>
            <person name="Bowman M."/>
            <person name="Iovene M."/>
            <person name="Sanseverino W."/>
            <person name="Cavagnaro P."/>
            <person name="Yildiz M."/>
            <person name="Macko-Podgorni A."/>
            <person name="Moranska E."/>
            <person name="Grzebelus E."/>
            <person name="Grzebelus D."/>
            <person name="Ashrafi H."/>
            <person name="Zheng Z."/>
            <person name="Cheng S."/>
            <person name="Spooner D."/>
            <person name="Van Deynze A."/>
            <person name="Simon P."/>
        </authorList>
    </citation>
    <scope>NUCLEOTIDE SEQUENCE</scope>
    <source>
        <tissue evidence="1">Leaf</tissue>
    </source>
</reference>
<dbReference type="Gramene" id="KZM94587">
    <property type="protein sequence ID" value="KZM94587"/>
    <property type="gene ID" value="DCAR_017830"/>
</dbReference>
<keyword evidence="2" id="KW-1185">Reference proteome</keyword>
<protein>
    <submittedName>
        <fullName evidence="1">Uncharacterized protein</fullName>
    </submittedName>
</protein>
<gene>
    <name evidence="1" type="ORF">DCAR_0520437</name>
</gene>
<dbReference type="Proteomes" id="UP000077755">
    <property type="component" value="Chromosome 5"/>
</dbReference>
<dbReference type="AlphaFoldDB" id="A0A164YJ20"/>
<evidence type="ECO:0000313" key="2">
    <source>
        <dbReference type="Proteomes" id="UP000077755"/>
    </source>
</evidence>
<organism evidence="1 2">
    <name type="scientific">Daucus carota subsp. sativus</name>
    <name type="common">Carrot</name>
    <dbReference type="NCBI Taxonomy" id="79200"/>
    <lineage>
        <taxon>Eukaryota</taxon>
        <taxon>Viridiplantae</taxon>
        <taxon>Streptophyta</taxon>
        <taxon>Embryophyta</taxon>
        <taxon>Tracheophyta</taxon>
        <taxon>Spermatophyta</taxon>
        <taxon>Magnoliopsida</taxon>
        <taxon>eudicotyledons</taxon>
        <taxon>Gunneridae</taxon>
        <taxon>Pentapetalae</taxon>
        <taxon>asterids</taxon>
        <taxon>campanulids</taxon>
        <taxon>Apiales</taxon>
        <taxon>Apiaceae</taxon>
        <taxon>Apioideae</taxon>
        <taxon>Scandiceae</taxon>
        <taxon>Daucinae</taxon>
        <taxon>Daucus</taxon>
        <taxon>Daucus sect. Daucus</taxon>
    </lineage>
</organism>
<name>A0A164YJ20_DAUCS</name>
<sequence length="93" mass="10854">MQLFKSERRPAFSLITFIEIIIVFLVMFLIHRSFCRGDSRAISVFIANACVKFSRPMHEITFLTDDRPKVLSQLTLLLAEVELNILKHMLFPQ</sequence>
<dbReference type="EMBL" id="CP093347">
    <property type="protein sequence ID" value="WOH01058.1"/>
    <property type="molecule type" value="Genomic_DNA"/>
</dbReference>